<dbReference type="AlphaFoldDB" id="F0YT12"/>
<keyword evidence="9" id="KW-0274">FAD</keyword>
<dbReference type="GeneID" id="20227591"/>
<evidence type="ECO:0000313" key="16">
    <source>
        <dbReference type="EMBL" id="EGB01747.1"/>
    </source>
</evidence>
<evidence type="ECO:0000256" key="6">
    <source>
        <dbReference type="ARBA" id="ARBA00022630"/>
    </source>
</evidence>
<evidence type="ECO:0000256" key="5">
    <source>
        <dbReference type="ARBA" id="ARBA00022448"/>
    </source>
</evidence>
<proteinExistence type="inferred from homology"/>
<accession>F0YT12</accession>
<evidence type="ECO:0000313" key="17">
    <source>
        <dbReference type="Proteomes" id="UP000002729"/>
    </source>
</evidence>
<name>F0YT12_AURAN</name>
<comment type="similarity">
    <text evidence="3">Belongs to the EROs family.</text>
</comment>
<dbReference type="RefSeq" id="XP_009043554.1">
    <property type="nucleotide sequence ID" value="XM_009045306.1"/>
</dbReference>
<keyword evidence="11" id="KW-0560">Oxidoreductase</keyword>
<evidence type="ECO:0000256" key="14">
    <source>
        <dbReference type="ARBA" id="ARBA00023180"/>
    </source>
</evidence>
<dbReference type="InterPro" id="IPR007266">
    <property type="entry name" value="Ero1"/>
</dbReference>
<dbReference type="PANTHER" id="PTHR12613">
    <property type="entry name" value="ERO1-RELATED"/>
    <property type="match status" value="1"/>
</dbReference>
<dbReference type="Pfam" id="PF04137">
    <property type="entry name" value="ERO1"/>
    <property type="match status" value="1"/>
</dbReference>
<evidence type="ECO:0000256" key="15">
    <source>
        <dbReference type="ARBA" id="ARBA00023284"/>
    </source>
</evidence>
<keyword evidence="5" id="KW-0813">Transport</keyword>
<evidence type="ECO:0000256" key="11">
    <source>
        <dbReference type="ARBA" id="ARBA00023002"/>
    </source>
</evidence>
<dbReference type="PANTHER" id="PTHR12613:SF0">
    <property type="entry name" value="ERO1-LIKE PROTEIN"/>
    <property type="match status" value="1"/>
</dbReference>
<evidence type="ECO:0000256" key="10">
    <source>
        <dbReference type="ARBA" id="ARBA00022982"/>
    </source>
</evidence>
<dbReference type="GO" id="GO:0016972">
    <property type="term" value="F:thiol oxidase activity"/>
    <property type="evidence" value="ECO:0007669"/>
    <property type="project" value="InterPro"/>
</dbReference>
<dbReference type="OrthoDB" id="269384at2759"/>
<evidence type="ECO:0000256" key="8">
    <source>
        <dbReference type="ARBA" id="ARBA00022824"/>
    </source>
</evidence>
<keyword evidence="13" id="KW-1015">Disulfide bond</keyword>
<gene>
    <name evidence="16" type="ORF">AURANDRAFT_69535</name>
</gene>
<dbReference type="GO" id="GO:0015035">
    <property type="term" value="F:protein-disulfide reductase activity"/>
    <property type="evidence" value="ECO:0007669"/>
    <property type="project" value="InterPro"/>
</dbReference>
<evidence type="ECO:0000256" key="13">
    <source>
        <dbReference type="ARBA" id="ARBA00023157"/>
    </source>
</evidence>
<dbReference type="GO" id="GO:0071949">
    <property type="term" value="F:FAD binding"/>
    <property type="evidence" value="ECO:0007669"/>
    <property type="project" value="InterPro"/>
</dbReference>
<evidence type="ECO:0000256" key="3">
    <source>
        <dbReference type="ARBA" id="ARBA00008277"/>
    </source>
</evidence>
<evidence type="ECO:0000256" key="4">
    <source>
        <dbReference type="ARBA" id="ARBA00011802"/>
    </source>
</evidence>
<dbReference type="InParanoid" id="F0YT12"/>
<keyword evidence="17" id="KW-1185">Reference proteome</keyword>
<keyword evidence="6" id="KW-0285">Flavoprotein</keyword>
<comment type="cofactor">
    <cofactor evidence="1">
        <name>FAD</name>
        <dbReference type="ChEBI" id="CHEBI:57692"/>
    </cofactor>
</comment>
<keyword evidence="8" id="KW-0256">Endoplasmic reticulum</keyword>
<sequence>MILRSVALIATASALQRLPAPLARRNGLNGMRGRSLSRRRVLDVPVDAENSVSELAELIADLGAADLNARPPAPLPVLSNLEELRSFKFFSLYSIDMLANCAYIGGAVDECEFDACEVLPEEPAPLDLLERDGGERTFELDAWARFDLPSEDYYDLEAYPEGYTAYDGSHVWRFIYDNLSFAGSTKARRTCIGGICPEDDENGWRAVFDRSISGMHA</sequence>
<evidence type="ECO:0000256" key="12">
    <source>
        <dbReference type="ARBA" id="ARBA00023136"/>
    </source>
</evidence>
<keyword evidence="12" id="KW-0472">Membrane</keyword>
<keyword evidence="14" id="KW-0325">Glycoprotein</keyword>
<comment type="subunit">
    <text evidence="4">May function both as a monomer and a homodimer.</text>
</comment>
<keyword evidence="10" id="KW-0249">Electron transport</keyword>
<dbReference type="SUPFAM" id="SSF110019">
    <property type="entry name" value="ERO1-like"/>
    <property type="match status" value="1"/>
</dbReference>
<evidence type="ECO:0000256" key="7">
    <source>
        <dbReference type="ARBA" id="ARBA00022729"/>
    </source>
</evidence>
<dbReference type="EMBL" id="GL834242">
    <property type="protein sequence ID" value="EGB01747.1"/>
    <property type="molecule type" value="Genomic_DNA"/>
</dbReference>
<reference evidence="16 17" key="1">
    <citation type="journal article" date="2011" name="Proc. Natl. Acad. Sci. U.S.A.">
        <title>Niche of harmful alga Aureococcus anophagefferens revealed through ecogenomics.</title>
        <authorList>
            <person name="Gobler C.J."/>
            <person name="Berry D.L."/>
            <person name="Dyhrman S.T."/>
            <person name="Wilhelm S.W."/>
            <person name="Salamov A."/>
            <person name="Lobanov A.V."/>
            <person name="Zhang Y."/>
            <person name="Collier J.L."/>
            <person name="Wurch L.L."/>
            <person name="Kustka A.B."/>
            <person name="Dill B.D."/>
            <person name="Shah M."/>
            <person name="VerBerkmoes N.C."/>
            <person name="Kuo A."/>
            <person name="Terry A."/>
            <person name="Pangilinan J."/>
            <person name="Lindquist E.A."/>
            <person name="Lucas S."/>
            <person name="Paulsen I.T."/>
            <person name="Hattenrath-Lehmann T.K."/>
            <person name="Talmage S.C."/>
            <person name="Walker E.A."/>
            <person name="Koch F."/>
            <person name="Burson A.M."/>
            <person name="Marcoval M.A."/>
            <person name="Tang Y.Z."/>
            <person name="Lecleir G.R."/>
            <person name="Coyne K.J."/>
            <person name="Berg G.M."/>
            <person name="Bertrand E.M."/>
            <person name="Saito M.A."/>
            <person name="Gladyshev V.N."/>
            <person name="Grigoriev I.V."/>
        </authorList>
    </citation>
    <scope>NUCLEOTIDE SEQUENCE [LARGE SCALE GENOMIC DNA]</scope>
    <source>
        <strain evidence="17">CCMP 1984</strain>
    </source>
</reference>
<keyword evidence="7" id="KW-0732">Signal</keyword>
<evidence type="ECO:0000256" key="2">
    <source>
        <dbReference type="ARBA" id="ARBA00004367"/>
    </source>
</evidence>
<dbReference type="KEGG" id="aaf:AURANDRAFT_69535"/>
<keyword evidence="15" id="KW-0676">Redox-active center</keyword>
<evidence type="ECO:0000256" key="9">
    <source>
        <dbReference type="ARBA" id="ARBA00022827"/>
    </source>
</evidence>
<dbReference type="InterPro" id="IPR037192">
    <property type="entry name" value="ERO1-like_sf"/>
</dbReference>
<feature type="non-terminal residue" evidence="16">
    <location>
        <position position="217"/>
    </location>
</feature>
<dbReference type="GO" id="GO:0034975">
    <property type="term" value="P:protein folding in endoplasmic reticulum"/>
    <property type="evidence" value="ECO:0007669"/>
    <property type="project" value="InterPro"/>
</dbReference>
<dbReference type="GO" id="GO:0005789">
    <property type="term" value="C:endoplasmic reticulum membrane"/>
    <property type="evidence" value="ECO:0007669"/>
    <property type="project" value="UniProtKB-SubCell"/>
</dbReference>
<evidence type="ECO:0000256" key="1">
    <source>
        <dbReference type="ARBA" id="ARBA00001974"/>
    </source>
</evidence>
<organism evidence="17">
    <name type="scientific">Aureococcus anophagefferens</name>
    <name type="common">Harmful bloom alga</name>
    <dbReference type="NCBI Taxonomy" id="44056"/>
    <lineage>
        <taxon>Eukaryota</taxon>
        <taxon>Sar</taxon>
        <taxon>Stramenopiles</taxon>
        <taxon>Ochrophyta</taxon>
        <taxon>Pelagophyceae</taxon>
        <taxon>Pelagomonadales</taxon>
        <taxon>Pelagomonadaceae</taxon>
        <taxon>Aureococcus</taxon>
    </lineage>
</organism>
<protein>
    <submittedName>
        <fullName evidence="16">Uncharacterized protein</fullName>
    </submittedName>
</protein>
<dbReference type="Proteomes" id="UP000002729">
    <property type="component" value="Unassembled WGS sequence"/>
</dbReference>
<comment type="subcellular location">
    <subcellularLocation>
        <location evidence="2">Endoplasmic reticulum membrane</location>
        <topology evidence="2">Peripheral membrane protein</topology>
        <orientation evidence="2">Lumenal side</orientation>
    </subcellularLocation>
</comment>